<dbReference type="Pfam" id="PF00400">
    <property type="entry name" value="WD40"/>
    <property type="match status" value="1"/>
</dbReference>
<dbReference type="InterPro" id="IPR015943">
    <property type="entry name" value="WD40/YVTN_repeat-like_dom_sf"/>
</dbReference>
<dbReference type="PROSITE" id="PS50082">
    <property type="entry name" value="WD_REPEATS_2"/>
    <property type="match status" value="1"/>
</dbReference>
<dbReference type="EMBL" id="JBJJXI010000040">
    <property type="protein sequence ID" value="KAL3402083.1"/>
    <property type="molecule type" value="Genomic_DNA"/>
</dbReference>
<dbReference type="PROSITE" id="PS50294">
    <property type="entry name" value="WD_REPEATS_REGION"/>
    <property type="match status" value="1"/>
</dbReference>
<evidence type="ECO:0000256" key="1">
    <source>
        <dbReference type="ARBA" id="ARBA00022574"/>
    </source>
</evidence>
<organism evidence="4 5">
    <name type="scientific">Trichogramma kaykai</name>
    <dbReference type="NCBI Taxonomy" id="54128"/>
    <lineage>
        <taxon>Eukaryota</taxon>
        <taxon>Metazoa</taxon>
        <taxon>Ecdysozoa</taxon>
        <taxon>Arthropoda</taxon>
        <taxon>Hexapoda</taxon>
        <taxon>Insecta</taxon>
        <taxon>Pterygota</taxon>
        <taxon>Neoptera</taxon>
        <taxon>Endopterygota</taxon>
        <taxon>Hymenoptera</taxon>
        <taxon>Apocrita</taxon>
        <taxon>Proctotrupomorpha</taxon>
        <taxon>Chalcidoidea</taxon>
        <taxon>Trichogrammatidae</taxon>
        <taxon>Trichogramma</taxon>
    </lineage>
</organism>
<gene>
    <name evidence="4" type="ORF">TKK_004911</name>
</gene>
<evidence type="ECO:0000313" key="4">
    <source>
        <dbReference type="EMBL" id="KAL3402083.1"/>
    </source>
</evidence>
<dbReference type="SUPFAM" id="SSF50978">
    <property type="entry name" value="WD40 repeat-like"/>
    <property type="match status" value="1"/>
</dbReference>
<keyword evidence="5" id="KW-1185">Reference proteome</keyword>
<feature type="repeat" description="WD" evidence="3">
    <location>
        <begin position="275"/>
        <end position="317"/>
    </location>
</feature>
<evidence type="ECO:0000313" key="5">
    <source>
        <dbReference type="Proteomes" id="UP001627154"/>
    </source>
</evidence>
<sequence length="317" mass="35212">MAILPPDPAYIMKGDMGPVHSLLFRVSPYIEHLYAGTESGKVHIWDLRKNREVSKINASNETCLAMHAIGHENLVTQSKGGAIHVWKADDSNWILDKSVDTGYCGFCRCQVSADDSIYIPLNDSKIGLFSLKTLQTEVELNPLISKMDSLGHVMAIKPCMDESKNVLVAYDGGVMALWDIRSKKMLSFKEVEQCPMCFDFNSTLNLGFIGSPCDNIEVFQIAEDYELIEKKKLPLKNPGTASIAIRPDMRVFAAGGWDSCIRIYSMKTLRPLAVLNQHKATINEIVYSTSKVDAYNSKCLMAAGGKDGNISLWSLYN</sequence>
<keyword evidence="2" id="KW-0677">Repeat</keyword>
<dbReference type="Gene3D" id="2.130.10.10">
    <property type="entry name" value="YVTN repeat-like/Quinoprotein amine dehydrogenase"/>
    <property type="match status" value="2"/>
</dbReference>
<dbReference type="InterPro" id="IPR036322">
    <property type="entry name" value="WD40_repeat_dom_sf"/>
</dbReference>
<dbReference type="PANTHER" id="PTHR19854:SF1">
    <property type="entry name" value="GUANINE NUCLEOTIDE-BINDING PROTEIN SUBUNIT BETA-LIKE PROTEIN 1"/>
    <property type="match status" value="1"/>
</dbReference>
<dbReference type="SMART" id="SM00320">
    <property type="entry name" value="WD40"/>
    <property type="match status" value="5"/>
</dbReference>
<dbReference type="InterPro" id="IPR001680">
    <property type="entry name" value="WD40_rpt"/>
</dbReference>
<dbReference type="AlphaFoldDB" id="A0ABD2X9Q7"/>
<comment type="caution">
    <text evidence="4">The sequence shown here is derived from an EMBL/GenBank/DDBJ whole genome shotgun (WGS) entry which is preliminary data.</text>
</comment>
<protein>
    <recommendedName>
        <fullName evidence="6">Guanine nucleotide-binding protein subunit beta-like protein 1</fullName>
    </recommendedName>
</protein>
<reference evidence="4 5" key="1">
    <citation type="journal article" date="2024" name="bioRxiv">
        <title>A reference genome for Trichogramma kaykai: A tiny desert-dwelling parasitoid wasp with competing sex-ratio distorters.</title>
        <authorList>
            <person name="Culotta J."/>
            <person name="Lindsey A.R."/>
        </authorList>
    </citation>
    <scope>NUCLEOTIDE SEQUENCE [LARGE SCALE GENOMIC DNA]</scope>
    <source>
        <strain evidence="4 5">KSX58</strain>
    </source>
</reference>
<evidence type="ECO:0008006" key="6">
    <source>
        <dbReference type="Google" id="ProtNLM"/>
    </source>
</evidence>
<evidence type="ECO:0000256" key="2">
    <source>
        <dbReference type="ARBA" id="ARBA00022737"/>
    </source>
</evidence>
<evidence type="ECO:0000256" key="3">
    <source>
        <dbReference type="PROSITE-ProRule" id="PRU00221"/>
    </source>
</evidence>
<dbReference type="Proteomes" id="UP001627154">
    <property type="component" value="Unassembled WGS sequence"/>
</dbReference>
<dbReference type="PANTHER" id="PTHR19854">
    <property type="entry name" value="TRANSDUCIN BETA-LIKE 3"/>
    <property type="match status" value="1"/>
</dbReference>
<accession>A0ABD2X9Q7</accession>
<proteinExistence type="predicted"/>
<name>A0ABD2X9Q7_9HYME</name>
<keyword evidence="1 3" id="KW-0853">WD repeat</keyword>